<dbReference type="PANTHER" id="PTHR36004:SF1">
    <property type="entry name" value="AT-RICH INTERACTIVE DOMAIN PROTEIN"/>
    <property type="match status" value="1"/>
</dbReference>
<dbReference type="EMBL" id="JBHFFA010000002">
    <property type="protein sequence ID" value="KAL2642479.1"/>
    <property type="molecule type" value="Genomic_DNA"/>
</dbReference>
<evidence type="ECO:0000256" key="1">
    <source>
        <dbReference type="SAM" id="Phobius"/>
    </source>
</evidence>
<dbReference type="Proteomes" id="UP001605036">
    <property type="component" value="Unassembled WGS sequence"/>
</dbReference>
<evidence type="ECO:0000313" key="2">
    <source>
        <dbReference type="EMBL" id="KAL2642479.1"/>
    </source>
</evidence>
<keyword evidence="1" id="KW-1133">Transmembrane helix</keyword>
<sequence>MAATSSAKLGMQWVSLKSAAAVSGSPSGARNNSQAVVRCLPSSNLKRRCFLGSVGCGSRRSRDLQVVCAKKGAKERDGGVAEAVESVPRETASVGSSEADDMWMGKKLEGLEPDFWEGEAWDGFGFFLQYLWALGVLISLVACGVAVRTYNTGAADFKDTAVFKEAMDSQVEMDSSVFDQAETQAFSEPGQAPKPFWFLRSFRGGCISVPRGEGSTYRNTTEKIPLPR</sequence>
<dbReference type="AlphaFoldDB" id="A0ABD1Z3Y4"/>
<reference evidence="2 3" key="1">
    <citation type="submission" date="2024-09" db="EMBL/GenBank/DDBJ databases">
        <title>Chromosome-scale assembly of Riccia fluitans.</title>
        <authorList>
            <person name="Paukszto L."/>
            <person name="Sawicki J."/>
            <person name="Karawczyk K."/>
            <person name="Piernik-Szablinska J."/>
            <person name="Szczecinska M."/>
            <person name="Mazdziarz M."/>
        </authorList>
    </citation>
    <scope>NUCLEOTIDE SEQUENCE [LARGE SCALE GENOMIC DNA]</scope>
    <source>
        <strain evidence="2">Rf_01</strain>
        <tissue evidence="2">Aerial parts of the thallus</tissue>
    </source>
</reference>
<name>A0ABD1Z3Y4_9MARC</name>
<dbReference type="PANTHER" id="PTHR36004">
    <property type="entry name" value="AT-RICH INTERACTIVE DOMAIN PROTEIN"/>
    <property type="match status" value="1"/>
</dbReference>
<protein>
    <submittedName>
        <fullName evidence="2">Uncharacterized protein</fullName>
    </submittedName>
</protein>
<accession>A0ABD1Z3Y4</accession>
<feature type="transmembrane region" description="Helical" evidence="1">
    <location>
        <begin position="130"/>
        <end position="150"/>
    </location>
</feature>
<keyword evidence="1" id="KW-0472">Membrane</keyword>
<comment type="caution">
    <text evidence="2">The sequence shown here is derived from an EMBL/GenBank/DDBJ whole genome shotgun (WGS) entry which is preliminary data.</text>
</comment>
<proteinExistence type="predicted"/>
<gene>
    <name evidence="2" type="ORF">R1flu_010066</name>
</gene>
<evidence type="ECO:0000313" key="3">
    <source>
        <dbReference type="Proteomes" id="UP001605036"/>
    </source>
</evidence>
<keyword evidence="1" id="KW-0812">Transmembrane</keyword>
<keyword evidence="3" id="KW-1185">Reference proteome</keyword>
<organism evidence="2 3">
    <name type="scientific">Riccia fluitans</name>
    <dbReference type="NCBI Taxonomy" id="41844"/>
    <lineage>
        <taxon>Eukaryota</taxon>
        <taxon>Viridiplantae</taxon>
        <taxon>Streptophyta</taxon>
        <taxon>Embryophyta</taxon>
        <taxon>Marchantiophyta</taxon>
        <taxon>Marchantiopsida</taxon>
        <taxon>Marchantiidae</taxon>
        <taxon>Marchantiales</taxon>
        <taxon>Ricciaceae</taxon>
        <taxon>Riccia</taxon>
    </lineage>
</organism>